<dbReference type="Proteomes" id="UP000314294">
    <property type="component" value="Unassembled WGS sequence"/>
</dbReference>
<evidence type="ECO:0000313" key="2">
    <source>
        <dbReference type="EMBL" id="TNN50514.1"/>
    </source>
</evidence>
<gene>
    <name evidence="2" type="ORF">EYF80_039263</name>
</gene>
<dbReference type="EMBL" id="SRLO01000614">
    <property type="protein sequence ID" value="TNN50514.1"/>
    <property type="molecule type" value="Genomic_DNA"/>
</dbReference>
<proteinExistence type="predicted"/>
<keyword evidence="3" id="KW-1185">Reference proteome</keyword>
<feature type="region of interest" description="Disordered" evidence="1">
    <location>
        <begin position="164"/>
        <end position="196"/>
    </location>
</feature>
<accession>A0A4Z2GCT3</accession>
<reference evidence="2 3" key="1">
    <citation type="submission" date="2019-03" db="EMBL/GenBank/DDBJ databases">
        <title>First draft genome of Liparis tanakae, snailfish: a comprehensive survey of snailfish specific genes.</title>
        <authorList>
            <person name="Kim W."/>
            <person name="Song I."/>
            <person name="Jeong J.-H."/>
            <person name="Kim D."/>
            <person name="Kim S."/>
            <person name="Ryu S."/>
            <person name="Song J.Y."/>
            <person name="Lee S.K."/>
        </authorList>
    </citation>
    <scope>NUCLEOTIDE SEQUENCE [LARGE SCALE GENOMIC DNA]</scope>
    <source>
        <tissue evidence="2">Muscle</tissue>
    </source>
</reference>
<protein>
    <submittedName>
        <fullName evidence="2">Uncharacterized protein</fullName>
    </submittedName>
</protein>
<comment type="caution">
    <text evidence="2">The sequence shown here is derived from an EMBL/GenBank/DDBJ whole genome shotgun (WGS) entry which is preliminary data.</text>
</comment>
<name>A0A4Z2GCT3_9TELE</name>
<organism evidence="2 3">
    <name type="scientific">Liparis tanakae</name>
    <name type="common">Tanaka's snailfish</name>
    <dbReference type="NCBI Taxonomy" id="230148"/>
    <lineage>
        <taxon>Eukaryota</taxon>
        <taxon>Metazoa</taxon>
        <taxon>Chordata</taxon>
        <taxon>Craniata</taxon>
        <taxon>Vertebrata</taxon>
        <taxon>Euteleostomi</taxon>
        <taxon>Actinopterygii</taxon>
        <taxon>Neopterygii</taxon>
        <taxon>Teleostei</taxon>
        <taxon>Neoteleostei</taxon>
        <taxon>Acanthomorphata</taxon>
        <taxon>Eupercaria</taxon>
        <taxon>Perciformes</taxon>
        <taxon>Cottioidei</taxon>
        <taxon>Cottales</taxon>
        <taxon>Liparidae</taxon>
        <taxon>Liparis</taxon>
    </lineage>
</organism>
<feature type="compositionally biased region" description="Low complexity" evidence="1">
    <location>
        <begin position="271"/>
        <end position="284"/>
    </location>
</feature>
<feature type="region of interest" description="Disordered" evidence="1">
    <location>
        <begin position="318"/>
        <end position="346"/>
    </location>
</feature>
<feature type="region of interest" description="Disordered" evidence="1">
    <location>
        <begin position="250"/>
        <end position="286"/>
    </location>
</feature>
<dbReference type="AlphaFoldDB" id="A0A4Z2GCT3"/>
<feature type="compositionally biased region" description="Basic and acidic residues" evidence="1">
    <location>
        <begin position="318"/>
        <end position="329"/>
    </location>
</feature>
<feature type="region of interest" description="Disordered" evidence="1">
    <location>
        <begin position="395"/>
        <end position="415"/>
    </location>
</feature>
<sequence>MGRRLTRELEASGLSRSLPNISQNSCFENSCLEKGTGERYGSSREVHPAAQGRQVSLPAQEAHHRLGGGVVQGGAFGDGGVVFLTQGHLERGGCRRDPAAGGDAVSTALSSSRRFKCLALLEVSDSACSIILGKMQPSFKYCRQSVGDGQPGLSEGAAVRGRLEGRSEAHKPASSTGDDPPVTVTEGRNAAEKSGSHLVETRAVSLTAEADSHSSLIIQTGQLIVDMFRCEVPVELCSFCMLREKPGSELTTKHFTSQDIDKPAVRGGSRGDSSSSSSGSPQFGSRDREAELIIKALLRHSRLSINYLHPNVSTECRVDDTSRTLEDGHRRHGALSTPPARAPAVPEPSGVTGNCIYFVIITAFVSLVCKFMAQTRGADTSPLLVTQVEVLPPAPDPSRLTHGPMSKGNRQAGGESESWTAGLIDECWLPSGGRCRFCSRPSGGNGRWRLFKGGVDYFQTSTRRQRATETLLRIVAAASRAVPVSWDVLSIRAAGEVSDFKAAASSPL</sequence>
<evidence type="ECO:0000313" key="3">
    <source>
        <dbReference type="Proteomes" id="UP000314294"/>
    </source>
</evidence>
<evidence type="ECO:0000256" key="1">
    <source>
        <dbReference type="SAM" id="MobiDB-lite"/>
    </source>
</evidence>